<comment type="similarity">
    <text evidence="2">Belongs to the CDP-alcohol phosphatidyltransferase class-I family.</text>
</comment>
<feature type="transmembrane region" description="Helical" evidence="3">
    <location>
        <begin position="151"/>
        <end position="174"/>
    </location>
</feature>
<sequence length="254" mass="26785">MSAPGRTTAPGRESYGDVVRRLAVAQKSGRGAPAWSRYVNRPLGRRFAAAAYLLGRTPNQVTALSGLASFTGIAVLALAPRSWAVGVLVAVLLVLGYALDAADGQLARLRGGGSPAGEWLDHMVDCAKISSLHLAVLVSTWRAAEDGGLPLGWALLPMAFTVVAAVSFFAQILNEQLRRAHGVERARLDQGSSPLRSLLATPTDYGLLCVVFVLLGSDVLFTAGYGLLLAGSAGYLALALVKWFREMDALGRRA</sequence>
<dbReference type="InterPro" id="IPR000462">
    <property type="entry name" value="CDP-OH_P_trans"/>
</dbReference>
<protein>
    <submittedName>
        <fullName evidence="4">CDP-alcohol phosphatidyltransferase-like enzyme</fullName>
    </submittedName>
</protein>
<dbReference type="EMBL" id="RJKN01000005">
    <property type="protein sequence ID" value="ROP42989.1"/>
    <property type="molecule type" value="Genomic_DNA"/>
</dbReference>
<name>A0A3N1HKK6_9ACTN</name>
<dbReference type="AlphaFoldDB" id="A0A3N1HKK6"/>
<keyword evidence="3" id="KW-0472">Membrane</keyword>
<dbReference type="RefSeq" id="WP_123380346.1">
    <property type="nucleotide sequence ID" value="NZ_RJKN01000005.1"/>
</dbReference>
<feature type="transmembrane region" description="Helical" evidence="3">
    <location>
        <begin position="195"/>
        <end position="217"/>
    </location>
</feature>
<comment type="caution">
    <text evidence="4">The sequence shown here is derived from an EMBL/GenBank/DDBJ whole genome shotgun (WGS) entry which is preliminary data.</text>
</comment>
<reference evidence="4 5" key="1">
    <citation type="journal article" date="2015" name="Stand. Genomic Sci.">
        <title>Genomic Encyclopedia of Bacterial and Archaeal Type Strains, Phase III: the genomes of soil and plant-associated and newly described type strains.</title>
        <authorList>
            <person name="Whitman W.B."/>
            <person name="Woyke T."/>
            <person name="Klenk H.P."/>
            <person name="Zhou Y."/>
            <person name="Lilburn T.G."/>
            <person name="Beck B.J."/>
            <person name="De Vos P."/>
            <person name="Vandamme P."/>
            <person name="Eisen J.A."/>
            <person name="Garrity G."/>
            <person name="Hugenholtz P."/>
            <person name="Kyrpides N.C."/>
        </authorList>
    </citation>
    <scope>NUCLEOTIDE SEQUENCE [LARGE SCALE GENOMIC DNA]</scope>
    <source>
        <strain evidence="4 5">CECT 7306</strain>
    </source>
</reference>
<keyword evidence="1 2" id="KW-0808">Transferase</keyword>
<feature type="transmembrane region" description="Helical" evidence="3">
    <location>
        <begin position="61"/>
        <end position="78"/>
    </location>
</feature>
<dbReference type="Pfam" id="PF01066">
    <property type="entry name" value="CDP-OH_P_transf"/>
    <property type="match status" value="1"/>
</dbReference>
<dbReference type="InterPro" id="IPR043130">
    <property type="entry name" value="CDP-OH_PTrfase_TM_dom"/>
</dbReference>
<evidence type="ECO:0000256" key="3">
    <source>
        <dbReference type="SAM" id="Phobius"/>
    </source>
</evidence>
<dbReference type="Gene3D" id="1.20.120.1760">
    <property type="match status" value="1"/>
</dbReference>
<dbReference type="PROSITE" id="PS00379">
    <property type="entry name" value="CDP_ALCOHOL_P_TRANSF"/>
    <property type="match status" value="1"/>
</dbReference>
<feature type="transmembrane region" description="Helical" evidence="3">
    <location>
        <begin position="223"/>
        <end position="244"/>
    </location>
</feature>
<evidence type="ECO:0000256" key="1">
    <source>
        <dbReference type="ARBA" id="ARBA00022679"/>
    </source>
</evidence>
<dbReference type="OrthoDB" id="7390033at2"/>
<dbReference type="InterPro" id="IPR048254">
    <property type="entry name" value="CDP_ALCOHOL_P_TRANSF_CS"/>
</dbReference>
<accession>A0A3N1HKK6</accession>
<keyword evidence="3" id="KW-0812">Transmembrane</keyword>
<gene>
    <name evidence="4" type="ORF">EDC03_2283</name>
</gene>
<evidence type="ECO:0000256" key="2">
    <source>
        <dbReference type="RuleBase" id="RU003750"/>
    </source>
</evidence>
<dbReference type="Proteomes" id="UP000276232">
    <property type="component" value="Unassembled WGS sequence"/>
</dbReference>
<feature type="transmembrane region" description="Helical" evidence="3">
    <location>
        <begin position="83"/>
        <end position="99"/>
    </location>
</feature>
<dbReference type="GO" id="GO:0016020">
    <property type="term" value="C:membrane"/>
    <property type="evidence" value="ECO:0007669"/>
    <property type="project" value="InterPro"/>
</dbReference>
<dbReference type="InParanoid" id="A0A3N1HKK6"/>
<evidence type="ECO:0000313" key="4">
    <source>
        <dbReference type="EMBL" id="ROP42989.1"/>
    </source>
</evidence>
<evidence type="ECO:0000313" key="5">
    <source>
        <dbReference type="Proteomes" id="UP000276232"/>
    </source>
</evidence>
<keyword evidence="5" id="KW-1185">Reference proteome</keyword>
<organism evidence="4 5">
    <name type="scientific">Pseudokineococcus lusitanus</name>
    <dbReference type="NCBI Taxonomy" id="763993"/>
    <lineage>
        <taxon>Bacteria</taxon>
        <taxon>Bacillati</taxon>
        <taxon>Actinomycetota</taxon>
        <taxon>Actinomycetes</taxon>
        <taxon>Kineosporiales</taxon>
        <taxon>Kineosporiaceae</taxon>
        <taxon>Pseudokineococcus</taxon>
    </lineage>
</organism>
<keyword evidence="3" id="KW-1133">Transmembrane helix</keyword>
<proteinExistence type="inferred from homology"/>
<dbReference type="GO" id="GO:0008654">
    <property type="term" value="P:phospholipid biosynthetic process"/>
    <property type="evidence" value="ECO:0007669"/>
    <property type="project" value="InterPro"/>
</dbReference>
<dbReference type="GO" id="GO:0016780">
    <property type="term" value="F:phosphotransferase activity, for other substituted phosphate groups"/>
    <property type="evidence" value="ECO:0007669"/>
    <property type="project" value="InterPro"/>
</dbReference>